<dbReference type="KEGG" id="apb:SAR116_1581"/>
<dbReference type="AlphaFoldDB" id="D5BU77"/>
<dbReference type="eggNOG" id="COG2740">
    <property type="taxonomic scope" value="Bacteria"/>
</dbReference>
<dbReference type="RefSeq" id="WP_013046451.1">
    <property type="nucleotide sequence ID" value="NC_014010.1"/>
</dbReference>
<reference evidence="2 3" key="1">
    <citation type="journal article" date="2010" name="J. Bacteriol.">
        <title>Complete genome sequence of "Candidatus Puniceispirillum marinum" IMCC1322, a representative of the SAR116 clade in the Alphaproteobacteria.</title>
        <authorList>
            <person name="Oh H.M."/>
            <person name="Kwon K.K."/>
            <person name="Kang I."/>
            <person name="Kang S.G."/>
            <person name="Lee J.H."/>
            <person name="Kim S.J."/>
            <person name="Cho J.C."/>
        </authorList>
    </citation>
    <scope>NUCLEOTIDE SEQUENCE [LARGE SCALE GENOMIC DNA]</scope>
    <source>
        <strain evidence="2 3">IMCC1322</strain>
    </source>
</reference>
<dbReference type="Pfam" id="PF04296">
    <property type="entry name" value="YlxR"/>
    <property type="match status" value="1"/>
</dbReference>
<gene>
    <name evidence="2" type="ordered locus">SAR116_1581</name>
</gene>
<dbReference type="PANTHER" id="PTHR34215:SF1">
    <property type="entry name" value="YLXR DOMAIN-CONTAINING PROTEIN"/>
    <property type="match status" value="1"/>
</dbReference>
<evidence type="ECO:0000259" key="1">
    <source>
        <dbReference type="Pfam" id="PF04296"/>
    </source>
</evidence>
<sequence>MVTRTCIATGQTLPTNSLIRFVASPDGVAVADLAERLPGRGAWVMANAASISKADSKGHFKRALGVDLADDADGITHIMSMLRSRVLSLLAMARRSGIAFAGAGKLLVDGSFDALLAAQDASERECRKLESKLGVTWVSQTLTAEELGQVFGRDSIAYVGLRGAAARGGVALIDNLHDEIMRLDGFYGATGCQN</sequence>
<feature type="domain" description="YlxR" evidence="1">
    <location>
        <begin position="4"/>
        <end position="70"/>
    </location>
</feature>
<dbReference type="InterPro" id="IPR035931">
    <property type="entry name" value="YlxR-like_sf"/>
</dbReference>
<dbReference type="HOGENOM" id="CLU_091016_1_0_5"/>
<dbReference type="OrthoDB" id="9799836at2"/>
<dbReference type="Proteomes" id="UP000007460">
    <property type="component" value="Chromosome"/>
</dbReference>
<evidence type="ECO:0000313" key="2">
    <source>
        <dbReference type="EMBL" id="ADE39824.1"/>
    </source>
</evidence>
<dbReference type="SUPFAM" id="SSF64376">
    <property type="entry name" value="YlxR-like"/>
    <property type="match status" value="1"/>
</dbReference>
<proteinExistence type="predicted"/>
<accession>D5BU77</accession>
<dbReference type="InterPro" id="IPR037465">
    <property type="entry name" value="YlxR"/>
</dbReference>
<dbReference type="EMBL" id="CP001751">
    <property type="protein sequence ID" value="ADE39824.1"/>
    <property type="molecule type" value="Genomic_DNA"/>
</dbReference>
<name>D5BU77_PUNMI</name>
<evidence type="ECO:0000313" key="3">
    <source>
        <dbReference type="Proteomes" id="UP000007460"/>
    </source>
</evidence>
<dbReference type="Gene3D" id="3.30.1330.30">
    <property type="match status" value="1"/>
</dbReference>
<dbReference type="Gene3D" id="3.30.1230.10">
    <property type="entry name" value="YlxR-like"/>
    <property type="match status" value="1"/>
</dbReference>
<keyword evidence="3" id="KW-1185">Reference proteome</keyword>
<dbReference type="STRING" id="488538.SAR116_1581"/>
<organism evidence="2 3">
    <name type="scientific">Puniceispirillum marinum (strain IMCC1322)</name>
    <dbReference type="NCBI Taxonomy" id="488538"/>
    <lineage>
        <taxon>Bacteria</taxon>
        <taxon>Pseudomonadati</taxon>
        <taxon>Pseudomonadota</taxon>
        <taxon>Alphaproteobacteria</taxon>
        <taxon>Candidatus Puniceispirillales</taxon>
        <taxon>Candidatus Puniceispirillaceae</taxon>
        <taxon>Candidatus Puniceispirillum</taxon>
    </lineage>
</organism>
<dbReference type="InterPro" id="IPR007393">
    <property type="entry name" value="YlxR_dom"/>
</dbReference>
<protein>
    <recommendedName>
        <fullName evidence="1">YlxR domain-containing protein</fullName>
    </recommendedName>
</protein>
<dbReference type="InterPro" id="IPR029064">
    <property type="entry name" value="Ribosomal_eL30-like_sf"/>
</dbReference>
<dbReference type="PANTHER" id="PTHR34215">
    <property type="entry name" value="BLL0784 PROTEIN"/>
    <property type="match status" value="1"/>
</dbReference>